<evidence type="ECO:0000256" key="8">
    <source>
        <dbReference type="ARBA" id="ARBA00023180"/>
    </source>
</evidence>
<evidence type="ECO:0000256" key="9">
    <source>
        <dbReference type="ARBA" id="ARBA00023224"/>
    </source>
</evidence>
<keyword evidence="3" id="KW-0812">Transmembrane</keyword>
<dbReference type="SUPFAM" id="SSF53822">
    <property type="entry name" value="Periplasmic binding protein-like I"/>
    <property type="match status" value="1"/>
</dbReference>
<dbReference type="InterPro" id="IPR011500">
    <property type="entry name" value="GPCR_3_9-Cys_dom"/>
</dbReference>
<dbReference type="InterPro" id="IPR001828">
    <property type="entry name" value="ANF_lig-bd_rcpt"/>
</dbReference>
<dbReference type="PRINTS" id="PR00248">
    <property type="entry name" value="GPCRMGR"/>
</dbReference>
<dbReference type="InterPro" id="IPR000337">
    <property type="entry name" value="GPCR_3"/>
</dbReference>
<reference evidence="10" key="1">
    <citation type="submission" date="2022-03" db="EMBL/GenBank/DDBJ databases">
        <authorList>
            <person name="Martin C."/>
        </authorList>
    </citation>
    <scope>NUCLEOTIDE SEQUENCE</scope>
</reference>
<keyword evidence="9" id="KW-0807">Transducer</keyword>
<evidence type="ECO:0000256" key="1">
    <source>
        <dbReference type="ARBA" id="ARBA00004651"/>
    </source>
</evidence>
<proteinExistence type="predicted"/>
<dbReference type="Gene3D" id="3.40.50.2300">
    <property type="match status" value="2"/>
</dbReference>
<dbReference type="CDD" id="cd13953">
    <property type="entry name" value="7tm_classC_mGluR-like"/>
    <property type="match status" value="1"/>
</dbReference>
<evidence type="ECO:0000313" key="10">
    <source>
        <dbReference type="EMBL" id="CAH1798648.1"/>
    </source>
</evidence>
<keyword evidence="11" id="KW-1185">Reference proteome</keyword>
<dbReference type="GO" id="GO:0004930">
    <property type="term" value="F:G protein-coupled receptor activity"/>
    <property type="evidence" value="ECO:0007669"/>
    <property type="project" value="UniProtKB-KW"/>
</dbReference>
<dbReference type="InterPro" id="IPR028082">
    <property type="entry name" value="Peripla_BP_I"/>
</dbReference>
<evidence type="ECO:0000256" key="4">
    <source>
        <dbReference type="ARBA" id="ARBA00022989"/>
    </source>
</evidence>
<dbReference type="PANTHER" id="PTHR24060">
    <property type="entry name" value="METABOTROPIC GLUTAMATE RECEPTOR"/>
    <property type="match status" value="1"/>
</dbReference>
<evidence type="ECO:0000256" key="5">
    <source>
        <dbReference type="ARBA" id="ARBA00023040"/>
    </source>
</evidence>
<dbReference type="Pfam" id="PF01094">
    <property type="entry name" value="ANF_receptor"/>
    <property type="match status" value="1"/>
</dbReference>
<evidence type="ECO:0000256" key="7">
    <source>
        <dbReference type="ARBA" id="ARBA00023170"/>
    </source>
</evidence>
<dbReference type="InterPro" id="IPR038550">
    <property type="entry name" value="GPCR_3_9-Cys_sf"/>
</dbReference>
<accession>A0A8J1TDS9</accession>
<dbReference type="InterPro" id="IPR050726">
    <property type="entry name" value="mGluR"/>
</dbReference>
<dbReference type="PROSITE" id="PS50259">
    <property type="entry name" value="G_PROTEIN_RECEP_F3_4"/>
    <property type="match status" value="1"/>
</dbReference>
<comment type="subcellular location">
    <subcellularLocation>
        <location evidence="1">Cell membrane</location>
        <topology evidence="1">Multi-pass membrane protein</topology>
    </subcellularLocation>
</comment>
<dbReference type="GO" id="GO:0005886">
    <property type="term" value="C:plasma membrane"/>
    <property type="evidence" value="ECO:0007669"/>
    <property type="project" value="UniProtKB-SubCell"/>
</dbReference>
<keyword evidence="7" id="KW-0675">Receptor</keyword>
<dbReference type="Pfam" id="PF07562">
    <property type="entry name" value="NCD3G"/>
    <property type="match status" value="1"/>
</dbReference>
<dbReference type="Pfam" id="PF00003">
    <property type="entry name" value="7tm_3"/>
    <property type="match status" value="1"/>
</dbReference>
<keyword evidence="8" id="KW-0325">Glycoprotein</keyword>
<dbReference type="EMBL" id="CAIIXF020000011">
    <property type="protein sequence ID" value="CAH1798648.1"/>
    <property type="molecule type" value="Genomic_DNA"/>
</dbReference>
<organism evidence="10 11">
    <name type="scientific">Owenia fusiformis</name>
    <name type="common">Polychaete worm</name>
    <dbReference type="NCBI Taxonomy" id="6347"/>
    <lineage>
        <taxon>Eukaryota</taxon>
        <taxon>Metazoa</taxon>
        <taxon>Spiralia</taxon>
        <taxon>Lophotrochozoa</taxon>
        <taxon>Annelida</taxon>
        <taxon>Polychaeta</taxon>
        <taxon>Sedentaria</taxon>
        <taxon>Canalipalpata</taxon>
        <taxon>Sabellida</taxon>
        <taxon>Oweniida</taxon>
        <taxon>Oweniidae</taxon>
        <taxon>Owenia</taxon>
    </lineage>
</organism>
<sequence>MLRLPPVMHQCIILLILAPTTIAFKNKNNQIKTVYRKDGDITIGAIFPIHLSTPDRQCSDKLLVFGRGAGAIEFVEAMEFVINKINRNDSILPNVTLGLVVLDDCFSPFSTYQALQIGRTHEVTPNPDEYDEMQGVRNITAVISGPTSSASMLITQMLEVFQVPTIGHASTSDQLSDKKRFPYFLRITPPDSFQAWAIVDIISYFNWTYVSVIYQDDDYGINLLKNIVRLTDERGICIANENPLTDHSTEDDIDKVFNNINDANVEIVIMVAFSTVIRTTFKQAISREMYGKVWILGDAGFKVFHNTGFEKIAASSIMVSLYSTIDEEFEEFQNNLTPANNQDNPWYPELWESYHGCQWVNSSTDSYCENYGSINYPITNNNIYSLTMDALNSVANGLNNLISKVCPEVFTNTEHLKTCLSDGARVLKYIQNVNFHGITGHIQFDRNGDGYLRYKVNQIQFNGPQYVLAEIGYWDRDEGLSLQVKEQWIDVENKTEIEIVSDAPRAICSEPCLKGQYMIKKTLHCCWDCHTCRGNEIVINNSKCEQCPDNQWPDQTTYEFCRPIIPEFLKLDDVISICLLFFASVGLFGCITALSLMVKYRKEKLIKASSRELLAVTLCGTILNFLTVFFIVAKPTTWSCVMYQNGFYLSGSLIYVPLLIKANRVFRIFSLSMKTTKKPRFVASKWQLIFCSILLGIQVILMLICGVLSRAKVTLRMPMALENYTELICHQPVRLFMVPLIYNILLILGCVYFGVKTRKLPDNFNESKFIVFSASTTFLIWCSFIPTYFLAFYSYQRVVLLSIALLLNGFVTLLCLYTPKLYAVVFVEEDKQMVHMVPQTSNPIQVQPINPDERSGNVLHPVGVYHLHPGNHTNRTMLSVSS</sequence>
<keyword evidence="6" id="KW-0472">Membrane</keyword>
<dbReference type="OrthoDB" id="6133044at2759"/>
<dbReference type="Proteomes" id="UP000749559">
    <property type="component" value="Unassembled WGS sequence"/>
</dbReference>
<keyword evidence="5" id="KW-0297">G-protein coupled receptor</keyword>
<evidence type="ECO:0000313" key="11">
    <source>
        <dbReference type="Proteomes" id="UP000749559"/>
    </source>
</evidence>
<evidence type="ECO:0000256" key="6">
    <source>
        <dbReference type="ARBA" id="ARBA00023136"/>
    </source>
</evidence>
<gene>
    <name evidence="10" type="ORF">OFUS_LOCUS22767</name>
</gene>
<name>A0A8J1TDS9_OWEFU</name>
<dbReference type="InterPro" id="IPR017978">
    <property type="entry name" value="GPCR_3_C"/>
</dbReference>
<evidence type="ECO:0000256" key="2">
    <source>
        <dbReference type="ARBA" id="ARBA00022475"/>
    </source>
</evidence>
<keyword evidence="2" id="KW-1003">Cell membrane</keyword>
<comment type="caution">
    <text evidence="10">The sequence shown here is derived from an EMBL/GenBank/DDBJ whole genome shotgun (WGS) entry which is preliminary data.</text>
</comment>
<protein>
    <submittedName>
        <fullName evidence="10">Uncharacterized protein</fullName>
    </submittedName>
</protein>
<dbReference type="AlphaFoldDB" id="A0A8J1TDS9"/>
<evidence type="ECO:0000256" key="3">
    <source>
        <dbReference type="ARBA" id="ARBA00022692"/>
    </source>
</evidence>
<dbReference type="Gene3D" id="2.10.50.30">
    <property type="entry name" value="GPCR, family 3, nine cysteines domain"/>
    <property type="match status" value="1"/>
</dbReference>
<keyword evidence="4" id="KW-1133">Transmembrane helix</keyword>